<dbReference type="InterPro" id="IPR018550">
    <property type="entry name" value="Lipid-A_deacylase-rel"/>
</dbReference>
<sequence length="198" mass="22066">MFLCGFAESLPCEKQTSIYPVYKDESSMNAENNKQAPVKTSLHSLSLRARFSSFDVIGDVAEEEFWEYDLAAYFRSPWKFYTSSGWGADVRLMSSIGVLYGDSNTALVISLIPLLAFGSQDGKFTLDMGAGGALLSRHKFGTQDYGGYFQFALTAGVSIPLFWQLGAGYRYLHYSDAAIYGPHNTGADFHMLELIYRF</sequence>
<reference evidence="1" key="1">
    <citation type="journal article" date="2015" name="Proc. Natl. Acad. Sci. U.S.A.">
        <title>Networks of energetic and metabolic interactions define dynamics in microbial communities.</title>
        <authorList>
            <person name="Embree M."/>
            <person name="Liu J.K."/>
            <person name="Al-Bassam M.M."/>
            <person name="Zengler K."/>
        </authorList>
    </citation>
    <scope>NUCLEOTIDE SEQUENCE</scope>
</reference>
<accession>A0A0W8FMR7</accession>
<protein>
    <submittedName>
        <fullName evidence="1">Putative signal peptide protein</fullName>
    </submittedName>
</protein>
<dbReference type="AlphaFoldDB" id="A0A0W8FMR7"/>
<dbReference type="Pfam" id="PF09411">
    <property type="entry name" value="PagL"/>
    <property type="match status" value="1"/>
</dbReference>
<organism evidence="1">
    <name type="scientific">hydrocarbon metagenome</name>
    <dbReference type="NCBI Taxonomy" id="938273"/>
    <lineage>
        <taxon>unclassified sequences</taxon>
        <taxon>metagenomes</taxon>
        <taxon>ecological metagenomes</taxon>
    </lineage>
</organism>
<evidence type="ECO:0000313" key="1">
    <source>
        <dbReference type="EMBL" id="KUG22245.1"/>
    </source>
</evidence>
<dbReference type="EMBL" id="LNQE01000977">
    <property type="protein sequence ID" value="KUG22245.1"/>
    <property type="molecule type" value="Genomic_DNA"/>
</dbReference>
<dbReference type="Gene3D" id="2.40.160.20">
    <property type="match status" value="1"/>
</dbReference>
<gene>
    <name evidence="1" type="ORF">ASZ90_007977</name>
</gene>
<proteinExistence type="predicted"/>
<comment type="caution">
    <text evidence="1">The sequence shown here is derived from an EMBL/GenBank/DDBJ whole genome shotgun (WGS) entry which is preliminary data.</text>
</comment>
<name>A0A0W8FMR7_9ZZZZ</name>